<dbReference type="EMBL" id="VFRA01000001">
    <property type="protein sequence ID" value="TQO18521.1"/>
    <property type="molecule type" value="Genomic_DNA"/>
</dbReference>
<feature type="region of interest" description="Disordered" evidence="1">
    <location>
        <begin position="80"/>
        <end position="113"/>
    </location>
</feature>
<dbReference type="Proteomes" id="UP000316560">
    <property type="component" value="Unassembled WGS sequence"/>
</dbReference>
<sequence length="113" mass="12164">MEAASHPRSVVVPGSLRSLVDFATELALRALTAFAGGPVFSDVTVTGLVTPHAPADVTHWLICLTGLVTPHELHDVTLTWSTKRQRGDHDSLRSPHNPTDAEGRPRQGNPTQN</sequence>
<evidence type="ECO:0000313" key="3">
    <source>
        <dbReference type="Proteomes" id="UP000316560"/>
    </source>
</evidence>
<name>A0A8H2K6F1_9MICO</name>
<protein>
    <submittedName>
        <fullName evidence="2">Uncharacterized protein</fullName>
    </submittedName>
</protein>
<gene>
    <name evidence="2" type="ORF">FB472_0038</name>
</gene>
<proteinExistence type="predicted"/>
<feature type="compositionally biased region" description="Basic and acidic residues" evidence="1">
    <location>
        <begin position="85"/>
        <end position="105"/>
    </location>
</feature>
<organism evidence="2 3">
    <name type="scientific">Rhodoglobus vestalii</name>
    <dbReference type="NCBI Taxonomy" id="193384"/>
    <lineage>
        <taxon>Bacteria</taxon>
        <taxon>Bacillati</taxon>
        <taxon>Actinomycetota</taxon>
        <taxon>Actinomycetes</taxon>
        <taxon>Micrococcales</taxon>
        <taxon>Microbacteriaceae</taxon>
        <taxon>Rhodoglobus</taxon>
    </lineage>
</organism>
<reference evidence="2 3" key="1">
    <citation type="submission" date="2019-06" db="EMBL/GenBank/DDBJ databases">
        <title>Sequencing the genomes of 1000 actinobacteria strains.</title>
        <authorList>
            <person name="Klenk H.-P."/>
        </authorList>
    </citation>
    <scope>NUCLEOTIDE SEQUENCE [LARGE SCALE GENOMIC DNA]</scope>
    <source>
        <strain evidence="2 3">DSM 21947</strain>
    </source>
</reference>
<comment type="caution">
    <text evidence="2">The sequence shown here is derived from an EMBL/GenBank/DDBJ whole genome shotgun (WGS) entry which is preliminary data.</text>
</comment>
<dbReference type="AlphaFoldDB" id="A0A8H2K6F1"/>
<keyword evidence="3" id="KW-1185">Reference proteome</keyword>
<accession>A0A8H2K6F1</accession>
<evidence type="ECO:0000313" key="2">
    <source>
        <dbReference type="EMBL" id="TQO18521.1"/>
    </source>
</evidence>
<evidence type="ECO:0000256" key="1">
    <source>
        <dbReference type="SAM" id="MobiDB-lite"/>
    </source>
</evidence>
<dbReference type="RefSeq" id="WP_141989142.1">
    <property type="nucleotide sequence ID" value="NZ_VFRA01000001.1"/>
</dbReference>